<feature type="compositionally biased region" description="Low complexity" evidence="1">
    <location>
        <begin position="966"/>
        <end position="976"/>
    </location>
</feature>
<feature type="compositionally biased region" description="Basic residues" evidence="1">
    <location>
        <begin position="935"/>
        <end position="944"/>
    </location>
</feature>
<feature type="compositionally biased region" description="Low complexity" evidence="1">
    <location>
        <begin position="779"/>
        <end position="824"/>
    </location>
</feature>
<feature type="compositionally biased region" description="Low complexity" evidence="1">
    <location>
        <begin position="724"/>
        <end position="739"/>
    </location>
</feature>
<feature type="compositionally biased region" description="Low complexity" evidence="1">
    <location>
        <begin position="754"/>
        <end position="770"/>
    </location>
</feature>
<feature type="compositionally biased region" description="Low complexity" evidence="1">
    <location>
        <begin position="614"/>
        <end position="625"/>
    </location>
</feature>
<proteinExistence type="predicted"/>
<feature type="compositionally biased region" description="Polar residues" evidence="1">
    <location>
        <begin position="361"/>
        <end position="382"/>
    </location>
</feature>
<feature type="region of interest" description="Disordered" evidence="1">
    <location>
        <begin position="57"/>
        <end position="116"/>
    </location>
</feature>
<feature type="region of interest" description="Disordered" evidence="1">
    <location>
        <begin position="138"/>
        <end position="157"/>
    </location>
</feature>
<feature type="compositionally biased region" description="Polar residues" evidence="1">
    <location>
        <begin position="825"/>
        <end position="836"/>
    </location>
</feature>
<feature type="compositionally biased region" description="Low complexity" evidence="1">
    <location>
        <begin position="900"/>
        <end position="930"/>
    </location>
</feature>
<feature type="region of interest" description="Disordered" evidence="1">
    <location>
        <begin position="658"/>
        <end position="1042"/>
    </location>
</feature>
<name>A0A8H5GHM6_9AGAR</name>
<feature type="compositionally biased region" description="Acidic residues" evidence="1">
    <location>
        <begin position="66"/>
        <end position="77"/>
    </location>
</feature>
<evidence type="ECO:0000256" key="1">
    <source>
        <dbReference type="SAM" id="MobiDB-lite"/>
    </source>
</evidence>
<evidence type="ECO:0000313" key="3">
    <source>
        <dbReference type="Proteomes" id="UP000559256"/>
    </source>
</evidence>
<sequence length="1056" mass="109979">MSTTTDILFNSPALNSLKRDQLVKLCKIHSVKASGKNIELIARLKQVAETLPKDAPLSIAARSETENEESEEEEDEKENFIGGLVRGPRMESIVEESSSQGSLSSHRSRDFGTASSKTSVSSSIKAFASSFGLKRSTSAKSNLSTSTSSASLISVPPLPANSKQLIDELSLHAKPYSSISETDPSLMPQTDNFTFTPDPKVLAKFDFNNTTDTAPIPGHILRPGAPAPENARLSLGLGLGQPPSTPNKKAATTTIRLISNSSINNDPTEANATSSLAGPSTPQLKPWNTTFDLVLGSPSNKVSVWPPRDNDGERLYPRLPLDFGVAASKASSAESTDKNKDVDMPDALTLSSSKAEPEPVPSTSNVLSPKSSGPRKSTNTADGNPFVFGSPLPQHRVSNTAFRSAAADILAEMNKRLGADGVAGVDSDILTGLVPGAHKEPLTMTPTKDGREIKPLRSGVKEKFEKAHEEQFRNMEGIDVYLGRKVASGVMAVPKTADNDKEPVRAGKKRKSSVLEEDKKPRRPTAGPVRSAGTRVISNGRRNKLPGAFGDDDDDEEDVEVEEERAGKKAKVEVDEEYIKKAEKEEEEERERLAKEREAIRRKLEIQRARRRSSAAAGRLSTGRGRVSGAGVLQKPPPKPAARSRFGFLSTAAKSIVKGVWGGGGTKKPAPAPSTATSSNTTSNAGGTSSSRKSVTTTTSTKGSMGPPPPPSGTQKSRQSTLNGAGPARPSTSSAAPTSLRVPSNRTKVSMTGTMTSINSTASSANTSRSPIPSFGTATRNSSVRSSVNGVSTTASRNPSLSGASGTSGSRLSSTSNASGTTSSRVSSLGTRTSAGSRLLAPTASSLAKSANPNVATQAKLRGLSSAPTTRPLNSITNDLSSPGGNEAGKTTPGKIFSKPLVVPPGSGIPSPVRTQTASGSMTAASAGVGVIRTKSGRKPRISRSKVIAKLASQRAAASSGGGTSGTSTGTSSGSTLRPSLGANARVPRKSGGVRSAGGRRSHAGDVGRGKEAAVLMSAKKRARQSEYARRRSGKPVGMSAGAAILGREDAMDVDD</sequence>
<feature type="compositionally biased region" description="Polar residues" evidence="1">
    <location>
        <begin position="741"/>
        <end position="753"/>
    </location>
</feature>
<feature type="region of interest" description="Disordered" evidence="1">
    <location>
        <begin position="492"/>
        <end position="646"/>
    </location>
</feature>
<gene>
    <name evidence="2" type="ORF">D9758_005423</name>
</gene>
<dbReference type="AlphaFoldDB" id="A0A8H5GHM6"/>
<feature type="compositionally biased region" description="Basic and acidic residues" evidence="1">
    <location>
        <begin position="1003"/>
        <end position="1012"/>
    </location>
</feature>
<feature type="compositionally biased region" description="Acidic residues" evidence="1">
    <location>
        <begin position="550"/>
        <end position="563"/>
    </location>
</feature>
<feature type="compositionally biased region" description="Basic and acidic residues" evidence="1">
    <location>
        <begin position="564"/>
        <end position="608"/>
    </location>
</feature>
<organism evidence="2 3">
    <name type="scientific">Tetrapyrgos nigripes</name>
    <dbReference type="NCBI Taxonomy" id="182062"/>
    <lineage>
        <taxon>Eukaryota</taxon>
        <taxon>Fungi</taxon>
        <taxon>Dikarya</taxon>
        <taxon>Basidiomycota</taxon>
        <taxon>Agaricomycotina</taxon>
        <taxon>Agaricomycetes</taxon>
        <taxon>Agaricomycetidae</taxon>
        <taxon>Agaricales</taxon>
        <taxon>Marasmiineae</taxon>
        <taxon>Marasmiaceae</taxon>
        <taxon>Tetrapyrgos</taxon>
    </lineage>
</organism>
<protein>
    <recommendedName>
        <fullName evidence="4">SAP domain-containing protein</fullName>
    </recommendedName>
</protein>
<feature type="region of interest" description="Disordered" evidence="1">
    <location>
        <begin position="261"/>
        <end position="284"/>
    </location>
</feature>
<dbReference type="EMBL" id="JAACJM010000028">
    <property type="protein sequence ID" value="KAF5365221.1"/>
    <property type="molecule type" value="Genomic_DNA"/>
</dbReference>
<dbReference type="OrthoDB" id="5964929at2759"/>
<feature type="compositionally biased region" description="Polar residues" evidence="1">
    <location>
        <begin position="866"/>
        <end position="884"/>
    </location>
</feature>
<evidence type="ECO:0008006" key="4">
    <source>
        <dbReference type="Google" id="ProtNLM"/>
    </source>
</evidence>
<dbReference type="Proteomes" id="UP000559256">
    <property type="component" value="Unassembled WGS sequence"/>
</dbReference>
<feature type="compositionally biased region" description="Low complexity" evidence="1">
    <location>
        <begin position="138"/>
        <end position="154"/>
    </location>
</feature>
<feature type="compositionally biased region" description="Low complexity" evidence="1">
    <location>
        <begin position="667"/>
        <end position="705"/>
    </location>
</feature>
<keyword evidence="3" id="KW-1185">Reference proteome</keyword>
<comment type="caution">
    <text evidence="2">The sequence shown here is derived from an EMBL/GenBank/DDBJ whole genome shotgun (WGS) entry which is preliminary data.</text>
</comment>
<feature type="compositionally biased region" description="Polar residues" evidence="1">
    <location>
        <begin position="843"/>
        <end position="857"/>
    </location>
</feature>
<accession>A0A8H5GHM6</accession>
<reference evidence="2 3" key="1">
    <citation type="journal article" date="2020" name="ISME J.">
        <title>Uncovering the hidden diversity of litter-decomposition mechanisms in mushroom-forming fungi.</title>
        <authorList>
            <person name="Floudas D."/>
            <person name="Bentzer J."/>
            <person name="Ahren D."/>
            <person name="Johansson T."/>
            <person name="Persson P."/>
            <person name="Tunlid A."/>
        </authorList>
    </citation>
    <scope>NUCLEOTIDE SEQUENCE [LARGE SCALE GENOMIC DNA]</scope>
    <source>
        <strain evidence="2 3">CBS 291.85</strain>
    </source>
</reference>
<feature type="region of interest" description="Disordered" evidence="1">
    <location>
        <begin position="350"/>
        <end position="394"/>
    </location>
</feature>
<evidence type="ECO:0000313" key="2">
    <source>
        <dbReference type="EMBL" id="KAF5365221.1"/>
    </source>
</evidence>
<feature type="compositionally biased region" description="Low complexity" evidence="1">
    <location>
        <begin position="95"/>
        <end position="105"/>
    </location>
</feature>